<comment type="caution">
    <text evidence="1">The sequence shown here is derived from an EMBL/GenBank/DDBJ whole genome shotgun (WGS) entry which is preliminary data.</text>
</comment>
<name>A0ABR2K0J8_9EUKA</name>
<reference evidence="1 2" key="1">
    <citation type="submission" date="2024-04" db="EMBL/GenBank/DDBJ databases">
        <title>Tritrichomonas musculus Genome.</title>
        <authorList>
            <person name="Alves-Ferreira E."/>
            <person name="Grigg M."/>
            <person name="Lorenzi H."/>
            <person name="Galac M."/>
        </authorList>
    </citation>
    <scope>NUCLEOTIDE SEQUENCE [LARGE SCALE GENOMIC DNA]</scope>
    <source>
        <strain evidence="1 2">EAF2021</strain>
    </source>
</reference>
<accession>A0ABR2K0J8</accession>
<evidence type="ECO:0008006" key="3">
    <source>
        <dbReference type="Google" id="ProtNLM"/>
    </source>
</evidence>
<gene>
    <name evidence="1" type="ORF">M9Y10_042735</name>
</gene>
<proteinExistence type="predicted"/>
<sequence>MQNPMLQGSQNNLVNESEQESLKQAQIAANSVPQKVHNTVYYQITSDKSFMKGVKYYLSKDNQILYMAKAKDDEILIFKGSDFNSNENQLEYVAKVNRTKNGYNIVNTGDQEFKVNFIQIGNYNSLNVSFKHNGEQLFWIPRQPKSKIGLNGGYGRAPIQSKKNTMLQNLKQRPSFICREMPKKVFEAECNKNIDPVIPFAIALSQIIGPLSK</sequence>
<keyword evidence="2" id="KW-1185">Reference proteome</keyword>
<dbReference type="EMBL" id="JAPFFF010000008">
    <property type="protein sequence ID" value="KAK8883640.1"/>
    <property type="molecule type" value="Genomic_DNA"/>
</dbReference>
<dbReference type="Proteomes" id="UP001470230">
    <property type="component" value="Unassembled WGS sequence"/>
</dbReference>
<evidence type="ECO:0000313" key="1">
    <source>
        <dbReference type="EMBL" id="KAK8883640.1"/>
    </source>
</evidence>
<evidence type="ECO:0000313" key="2">
    <source>
        <dbReference type="Proteomes" id="UP001470230"/>
    </source>
</evidence>
<protein>
    <recommendedName>
        <fullName evidence="3">Tubby C-terminal domain-containing protein</fullName>
    </recommendedName>
</protein>
<organism evidence="1 2">
    <name type="scientific">Tritrichomonas musculus</name>
    <dbReference type="NCBI Taxonomy" id="1915356"/>
    <lineage>
        <taxon>Eukaryota</taxon>
        <taxon>Metamonada</taxon>
        <taxon>Parabasalia</taxon>
        <taxon>Tritrichomonadida</taxon>
        <taxon>Tritrichomonadidae</taxon>
        <taxon>Tritrichomonas</taxon>
    </lineage>
</organism>